<keyword evidence="3" id="KW-0464">Manganese</keyword>
<comment type="caution">
    <text evidence="7">The sequence shown here is derived from an EMBL/GenBank/DDBJ whole genome shotgun (WGS) entry which is preliminary data.</text>
</comment>
<dbReference type="SUPFAM" id="SSF50443">
    <property type="entry name" value="FucI/AraA C-terminal domain-like"/>
    <property type="match status" value="1"/>
</dbReference>
<evidence type="ECO:0000313" key="7">
    <source>
        <dbReference type="EMBL" id="TXG39506.1"/>
    </source>
</evidence>
<dbReference type="SUPFAM" id="SSF53743">
    <property type="entry name" value="FucI/AraA N-terminal and middle domains"/>
    <property type="match status" value="1"/>
</dbReference>
<dbReference type="InterPro" id="IPR003762">
    <property type="entry name" value="Lara_isomerase"/>
</dbReference>
<dbReference type="PANTHER" id="PTHR38464">
    <property type="entry name" value="L-ARABINOSE ISOMERASE"/>
    <property type="match status" value="1"/>
</dbReference>
<dbReference type="GO" id="GO:0005829">
    <property type="term" value="C:cytosol"/>
    <property type="evidence" value="ECO:0007669"/>
    <property type="project" value="TreeGrafter"/>
</dbReference>
<dbReference type="Gene3D" id="3.40.50.10940">
    <property type="match status" value="1"/>
</dbReference>
<dbReference type="GO" id="GO:0008733">
    <property type="term" value="F:L-arabinose isomerase activity"/>
    <property type="evidence" value="ECO:0007669"/>
    <property type="project" value="InterPro"/>
</dbReference>
<sequence length="470" mass="51654">MIKVGLFGIGLDTYWPQFEGLLERLESYQKQVADKMEGFGAEVINVGLVDSPVKAREKAQVLKTEDVDMLFLYVSTYALSSTVLPVVQKLGCPVVILNIQPVAAIDYESFNKLGDRGTMTGEWLAHCQACSVPELANVFNRSGIDYEFVTGYLDEPAVWNEIHDWIDAANVAKVMANNRLGVLGHYYCGMLDVYSDLTKQSAAFGTHIEILEMCEVKKHRDSVTSTEIENKIEEFKTTFEVIDACEQEELVRAAKTSIALDKLVENHNLGSMAYYYEGETANEYENIVTSVIAGNTLLTGKNIPVAGEYEVKNAQAMKIMDAFGVGGSFSEFYAMDFHDDIVMLGHDGPAHFAIAEGNVQLVPLPVYHGKPGKGLSIQMTVKHGPVTLLSVVEGKDDVFLLVAEGESVEGPVLHIGNTNSRYRFSIGARAFMNEWSKQGPSHHCAIGVGHIANKIEKLGQILGLKVVKIC</sequence>
<dbReference type="EMBL" id="VRKQ01000008">
    <property type="protein sequence ID" value="TXG39506.1"/>
    <property type="molecule type" value="Genomic_DNA"/>
</dbReference>
<feature type="domain" description="L-arabinose isomerase C-terminal" evidence="6">
    <location>
        <begin position="327"/>
        <end position="464"/>
    </location>
</feature>
<protein>
    <submittedName>
        <fullName evidence="7">Arabinose isomerase</fullName>
    </submittedName>
</protein>
<keyword evidence="5" id="KW-0119">Carbohydrate metabolism</keyword>
<dbReference type="GO" id="GO:0019569">
    <property type="term" value="P:L-arabinose catabolic process to D-xylulose 5-phosphate"/>
    <property type="evidence" value="ECO:0007669"/>
    <property type="project" value="TreeGrafter"/>
</dbReference>
<dbReference type="PANTHER" id="PTHR38464:SF1">
    <property type="entry name" value="L-ARABINOSE ISOMERASE"/>
    <property type="match status" value="1"/>
</dbReference>
<dbReference type="RefSeq" id="WP_147767076.1">
    <property type="nucleotide sequence ID" value="NZ_VRKQ01000008.1"/>
</dbReference>
<accession>A0A5C7GLX5</accession>
<keyword evidence="1" id="KW-0479">Metal-binding</keyword>
<dbReference type="GO" id="GO:0046872">
    <property type="term" value="F:metal ion binding"/>
    <property type="evidence" value="ECO:0007669"/>
    <property type="project" value="UniProtKB-KW"/>
</dbReference>
<evidence type="ECO:0000313" key="8">
    <source>
        <dbReference type="Proteomes" id="UP000321080"/>
    </source>
</evidence>
<evidence type="ECO:0000256" key="3">
    <source>
        <dbReference type="ARBA" id="ARBA00023211"/>
    </source>
</evidence>
<evidence type="ECO:0000256" key="1">
    <source>
        <dbReference type="ARBA" id="ARBA00022723"/>
    </source>
</evidence>
<evidence type="ECO:0000259" key="6">
    <source>
        <dbReference type="Pfam" id="PF11762"/>
    </source>
</evidence>
<name>A0A5C7GLX5_9FLAO</name>
<evidence type="ECO:0000256" key="2">
    <source>
        <dbReference type="ARBA" id="ARBA00022935"/>
    </source>
</evidence>
<keyword evidence="2" id="KW-0054">Arabinose catabolism</keyword>
<evidence type="ECO:0000256" key="5">
    <source>
        <dbReference type="ARBA" id="ARBA00023277"/>
    </source>
</evidence>
<proteinExistence type="predicted"/>
<dbReference type="AlphaFoldDB" id="A0A5C7GLX5"/>
<dbReference type="InterPro" id="IPR004216">
    <property type="entry name" value="Fuc/Ara_isomerase_C"/>
</dbReference>
<dbReference type="InterPro" id="IPR009015">
    <property type="entry name" value="Fucose_isomerase_N/cen_sf"/>
</dbReference>
<organism evidence="7 8">
    <name type="scientific">Seonamhaeicola maritimus</name>
    <dbReference type="NCBI Taxonomy" id="2591822"/>
    <lineage>
        <taxon>Bacteria</taxon>
        <taxon>Pseudomonadati</taxon>
        <taxon>Bacteroidota</taxon>
        <taxon>Flavobacteriia</taxon>
        <taxon>Flavobacteriales</taxon>
        <taxon>Flavobacteriaceae</taxon>
    </lineage>
</organism>
<dbReference type="Pfam" id="PF11762">
    <property type="entry name" value="Arabinose_Iso_C"/>
    <property type="match status" value="1"/>
</dbReference>
<dbReference type="CDD" id="cd00578">
    <property type="entry name" value="L-fuc_L-ara-isomerases"/>
    <property type="match status" value="1"/>
</dbReference>
<gene>
    <name evidence="7" type="ORF">FUA22_06450</name>
</gene>
<dbReference type="Proteomes" id="UP000321080">
    <property type="component" value="Unassembled WGS sequence"/>
</dbReference>
<keyword evidence="8" id="KW-1185">Reference proteome</keyword>
<keyword evidence="4 7" id="KW-0413">Isomerase</keyword>
<dbReference type="OrthoDB" id="3194672at2"/>
<reference evidence="7 8" key="1">
    <citation type="submission" date="2019-08" db="EMBL/GenBank/DDBJ databases">
        <title>Seonamhaeicola sediminis sp. nov., isolated from marine sediment.</title>
        <authorList>
            <person name="Cao W.R."/>
        </authorList>
    </citation>
    <scope>NUCLEOTIDE SEQUENCE [LARGE SCALE GENOMIC DNA]</scope>
    <source>
        <strain evidence="7 8">1505</strain>
    </source>
</reference>
<dbReference type="InterPro" id="IPR024664">
    <property type="entry name" value="Ara_Isoase_C"/>
</dbReference>
<dbReference type="InterPro" id="IPR038583">
    <property type="entry name" value="AraA_N_sf"/>
</dbReference>
<evidence type="ECO:0000256" key="4">
    <source>
        <dbReference type="ARBA" id="ARBA00023235"/>
    </source>
</evidence>